<organism evidence="2 3">
    <name type="scientific">Pararge aegeria aegeria</name>
    <dbReference type="NCBI Taxonomy" id="348720"/>
    <lineage>
        <taxon>Eukaryota</taxon>
        <taxon>Metazoa</taxon>
        <taxon>Ecdysozoa</taxon>
        <taxon>Arthropoda</taxon>
        <taxon>Hexapoda</taxon>
        <taxon>Insecta</taxon>
        <taxon>Pterygota</taxon>
        <taxon>Neoptera</taxon>
        <taxon>Endopterygota</taxon>
        <taxon>Lepidoptera</taxon>
        <taxon>Glossata</taxon>
        <taxon>Ditrysia</taxon>
        <taxon>Papilionoidea</taxon>
        <taxon>Nymphalidae</taxon>
        <taxon>Satyrinae</taxon>
        <taxon>Satyrini</taxon>
        <taxon>Parargina</taxon>
        <taxon>Pararge</taxon>
    </lineage>
</organism>
<comment type="caution">
    <text evidence="2">The sequence shown here is derived from an EMBL/GenBank/DDBJ whole genome shotgun (WGS) entry which is preliminary data.</text>
</comment>
<gene>
    <name evidence="2" type="primary">jg22750</name>
    <name evidence="2" type="ORF">PAEG_LOCUS17222</name>
</gene>
<accession>A0A8S4RYL5</accession>
<name>A0A8S4RYL5_9NEOP</name>
<sequence>MTSLKHGVNLSRRACRHLVTLLAAGILLASASGNPIEVNDIQWSLFAPLPIIHHAGLVQIGRLQKRKACRIKARRDSRIFNARKRRVLDT</sequence>
<dbReference type="EMBL" id="CAKXAJ010025536">
    <property type="protein sequence ID" value="CAH2240654.1"/>
    <property type="molecule type" value="Genomic_DNA"/>
</dbReference>
<reference evidence="2" key="1">
    <citation type="submission" date="2022-03" db="EMBL/GenBank/DDBJ databases">
        <authorList>
            <person name="Lindestad O."/>
        </authorList>
    </citation>
    <scope>NUCLEOTIDE SEQUENCE</scope>
</reference>
<proteinExistence type="predicted"/>
<dbReference type="AlphaFoldDB" id="A0A8S4RYL5"/>
<evidence type="ECO:0000313" key="3">
    <source>
        <dbReference type="Proteomes" id="UP000838756"/>
    </source>
</evidence>
<keyword evidence="3" id="KW-1185">Reference proteome</keyword>
<feature type="signal peptide" evidence="1">
    <location>
        <begin position="1"/>
        <end position="33"/>
    </location>
</feature>
<protein>
    <submittedName>
        <fullName evidence="2">Jg22750 protein</fullName>
    </submittedName>
</protein>
<feature type="chain" id="PRO_5035853212" evidence="1">
    <location>
        <begin position="34"/>
        <end position="90"/>
    </location>
</feature>
<keyword evidence="1" id="KW-0732">Signal</keyword>
<evidence type="ECO:0000256" key="1">
    <source>
        <dbReference type="SAM" id="SignalP"/>
    </source>
</evidence>
<dbReference type="Proteomes" id="UP000838756">
    <property type="component" value="Unassembled WGS sequence"/>
</dbReference>
<evidence type="ECO:0000313" key="2">
    <source>
        <dbReference type="EMBL" id="CAH2240654.1"/>
    </source>
</evidence>